<keyword evidence="3" id="KW-1185">Reference proteome</keyword>
<evidence type="ECO:0000259" key="1">
    <source>
        <dbReference type="PROSITE" id="PS50801"/>
    </source>
</evidence>
<dbReference type="CDD" id="cd07043">
    <property type="entry name" value="STAS_anti-anti-sigma_factors"/>
    <property type="match status" value="1"/>
</dbReference>
<dbReference type="AlphaFoldDB" id="A0A7D5Z6N6"/>
<dbReference type="InterPro" id="IPR058548">
    <property type="entry name" value="MlaB-like_STAS"/>
</dbReference>
<gene>
    <name evidence="2" type="ORF">HZU75_09895</name>
</gene>
<sequence length="90" mass="10196">MSLTYQAPAQLSSQHSGQLLGVLDTMLQQDDTLVDFSQLLELDSSTVALLLEWQRRAQRAQRKLTFIALPETLKQLIQVYGVQDLLQIKP</sequence>
<dbReference type="InterPro" id="IPR036513">
    <property type="entry name" value="STAS_dom_sf"/>
</dbReference>
<protein>
    <submittedName>
        <fullName evidence="2">STAS domain-containing protein</fullName>
    </submittedName>
</protein>
<organism evidence="2 3">
    <name type="scientific">Chitinibacter fontanus</name>
    <dbReference type="NCBI Taxonomy" id="1737446"/>
    <lineage>
        <taxon>Bacteria</taxon>
        <taxon>Pseudomonadati</taxon>
        <taxon>Pseudomonadota</taxon>
        <taxon>Betaproteobacteria</taxon>
        <taxon>Neisseriales</taxon>
        <taxon>Chitinibacteraceae</taxon>
        <taxon>Chitinibacter</taxon>
    </lineage>
</organism>
<name>A0A7D5Z6N6_9NEIS</name>
<dbReference type="Proteomes" id="UP000510822">
    <property type="component" value="Chromosome"/>
</dbReference>
<dbReference type="SUPFAM" id="SSF52091">
    <property type="entry name" value="SpoIIaa-like"/>
    <property type="match status" value="1"/>
</dbReference>
<feature type="domain" description="STAS" evidence="1">
    <location>
        <begin position="1"/>
        <end position="90"/>
    </location>
</feature>
<dbReference type="PROSITE" id="PS50801">
    <property type="entry name" value="STAS"/>
    <property type="match status" value="1"/>
</dbReference>
<dbReference type="Gene3D" id="3.30.750.24">
    <property type="entry name" value="STAS domain"/>
    <property type="match status" value="1"/>
</dbReference>
<dbReference type="InterPro" id="IPR002645">
    <property type="entry name" value="STAS_dom"/>
</dbReference>
<proteinExistence type="predicted"/>
<reference evidence="2 3" key="1">
    <citation type="journal article" date="2016" name="Int. J. Syst. Evol. Microbiol.">
        <title>Chitinibacter fontanus sp. nov., isolated from a spring.</title>
        <authorList>
            <person name="Sheu S.Y."/>
            <person name="Li Y.S."/>
            <person name="Young C.C."/>
            <person name="Chen W.M."/>
        </authorList>
    </citation>
    <scope>NUCLEOTIDE SEQUENCE [LARGE SCALE GENOMIC DNA]</scope>
    <source>
        <strain evidence="2 3">STM-7</strain>
    </source>
</reference>
<dbReference type="KEGG" id="cfon:HZU75_09895"/>
<dbReference type="EMBL" id="CP058952">
    <property type="protein sequence ID" value="QLI81823.1"/>
    <property type="molecule type" value="Genomic_DNA"/>
</dbReference>
<evidence type="ECO:0000313" key="3">
    <source>
        <dbReference type="Proteomes" id="UP000510822"/>
    </source>
</evidence>
<accession>A0A7D5Z6N6</accession>
<evidence type="ECO:0000313" key="2">
    <source>
        <dbReference type="EMBL" id="QLI81823.1"/>
    </source>
</evidence>
<dbReference type="Pfam" id="PF13466">
    <property type="entry name" value="STAS_2"/>
    <property type="match status" value="1"/>
</dbReference>
<dbReference type="RefSeq" id="WP_180305930.1">
    <property type="nucleotide sequence ID" value="NZ_CP058952.1"/>
</dbReference>